<evidence type="ECO:0008006" key="4">
    <source>
        <dbReference type="Google" id="ProtNLM"/>
    </source>
</evidence>
<dbReference type="OrthoDB" id="1921208at2759"/>
<evidence type="ECO:0000256" key="1">
    <source>
        <dbReference type="SAM" id="MobiDB-lite"/>
    </source>
</evidence>
<dbReference type="SUPFAM" id="SSF49503">
    <property type="entry name" value="Cupredoxins"/>
    <property type="match status" value="1"/>
</dbReference>
<keyword evidence="3" id="KW-1185">Reference proteome</keyword>
<dbReference type="EMBL" id="ML769399">
    <property type="protein sequence ID" value="KAE9406877.1"/>
    <property type="molecule type" value="Genomic_DNA"/>
</dbReference>
<dbReference type="Gene3D" id="2.60.40.420">
    <property type="entry name" value="Cupredoxins - blue copper proteins"/>
    <property type="match status" value="1"/>
</dbReference>
<sequence length="271" mass="27905">MLYSNKPSFINTKHSNILSRVIGDPFSSYNTVEPSATMLEILLRLVFLAPLVIGVLGQSQVIQVDVGIQGSFYNPTTVEAAMNNVVQFVFGGDLHDVTQSSFEEPCIPLPGGFSSGLFGRGSNFSNPTPVWNLEITNVSGPIWFFCGAGSPTLHCASGMVGAINPPSQAMYDAFVVAAKNFSPIATAVPSFVASGQGAFATNSPVPVSSSISLLPLTSTSTTSTTAPSQTTSAGVPIATSSSSSSSRLGPIVGGSVGGAGILFFPLLTESV</sequence>
<dbReference type="AlphaFoldDB" id="A0A6A4ICN9"/>
<name>A0A6A4ICN9_9AGAR</name>
<evidence type="ECO:0000313" key="3">
    <source>
        <dbReference type="Proteomes" id="UP000799118"/>
    </source>
</evidence>
<feature type="region of interest" description="Disordered" evidence="1">
    <location>
        <begin position="217"/>
        <end position="244"/>
    </location>
</feature>
<evidence type="ECO:0000313" key="2">
    <source>
        <dbReference type="EMBL" id="KAE9406877.1"/>
    </source>
</evidence>
<protein>
    <recommendedName>
        <fullName evidence="4">Cupredoxin</fullName>
    </recommendedName>
</protein>
<reference evidence="2" key="1">
    <citation type="journal article" date="2019" name="Environ. Microbiol.">
        <title>Fungal ecological strategies reflected in gene transcription - a case study of two litter decomposers.</title>
        <authorList>
            <person name="Barbi F."/>
            <person name="Kohler A."/>
            <person name="Barry K."/>
            <person name="Baskaran P."/>
            <person name="Daum C."/>
            <person name="Fauchery L."/>
            <person name="Ihrmark K."/>
            <person name="Kuo A."/>
            <person name="LaButti K."/>
            <person name="Lipzen A."/>
            <person name="Morin E."/>
            <person name="Grigoriev I.V."/>
            <person name="Henrissat B."/>
            <person name="Lindahl B."/>
            <person name="Martin F."/>
        </authorList>
    </citation>
    <scope>NUCLEOTIDE SEQUENCE</scope>
    <source>
        <strain evidence="2">JB14</strain>
    </source>
</reference>
<gene>
    <name evidence="2" type="ORF">BT96DRAFT_191389</name>
</gene>
<dbReference type="PANTHER" id="PTHR34883:SF15">
    <property type="entry name" value="EXTRACELLULAR SERINE-RICH PROTEIN"/>
    <property type="match status" value="1"/>
</dbReference>
<dbReference type="PANTHER" id="PTHR34883">
    <property type="entry name" value="SERINE-RICH PROTEIN, PUTATIVE-RELATED-RELATED"/>
    <property type="match status" value="1"/>
</dbReference>
<dbReference type="InterPro" id="IPR008972">
    <property type="entry name" value="Cupredoxin"/>
</dbReference>
<feature type="compositionally biased region" description="Low complexity" evidence="1">
    <location>
        <begin position="217"/>
        <end position="232"/>
    </location>
</feature>
<accession>A0A6A4ICN9</accession>
<proteinExistence type="predicted"/>
<organism evidence="2 3">
    <name type="scientific">Gymnopus androsaceus JB14</name>
    <dbReference type="NCBI Taxonomy" id="1447944"/>
    <lineage>
        <taxon>Eukaryota</taxon>
        <taxon>Fungi</taxon>
        <taxon>Dikarya</taxon>
        <taxon>Basidiomycota</taxon>
        <taxon>Agaricomycotina</taxon>
        <taxon>Agaricomycetes</taxon>
        <taxon>Agaricomycetidae</taxon>
        <taxon>Agaricales</taxon>
        <taxon>Marasmiineae</taxon>
        <taxon>Omphalotaceae</taxon>
        <taxon>Gymnopus</taxon>
    </lineage>
</organism>
<dbReference type="InterPro" id="IPR052953">
    <property type="entry name" value="Ser-rich/MCO-related"/>
</dbReference>
<dbReference type="Proteomes" id="UP000799118">
    <property type="component" value="Unassembled WGS sequence"/>
</dbReference>